<comment type="caution">
    <text evidence="1">The sequence shown here is derived from an EMBL/GenBank/DDBJ whole genome shotgun (WGS) entry which is preliminary data.</text>
</comment>
<organism evidence="1 2">
    <name type="scientific">Sapientia aquatica</name>
    <dbReference type="NCBI Taxonomy" id="1549640"/>
    <lineage>
        <taxon>Bacteria</taxon>
        <taxon>Pseudomonadati</taxon>
        <taxon>Pseudomonadota</taxon>
        <taxon>Betaproteobacteria</taxon>
        <taxon>Burkholderiales</taxon>
        <taxon>Oxalobacteraceae</taxon>
        <taxon>Sapientia</taxon>
    </lineage>
</organism>
<keyword evidence="2" id="KW-1185">Reference proteome</keyword>
<dbReference type="Pfam" id="PF21983">
    <property type="entry name" value="NikA-like"/>
    <property type="match status" value="1"/>
</dbReference>
<proteinExistence type="predicted"/>
<evidence type="ECO:0000313" key="2">
    <source>
        <dbReference type="Proteomes" id="UP000294829"/>
    </source>
</evidence>
<dbReference type="Proteomes" id="UP000294829">
    <property type="component" value="Unassembled WGS sequence"/>
</dbReference>
<reference evidence="1 2" key="1">
    <citation type="submission" date="2019-03" db="EMBL/GenBank/DDBJ databases">
        <title>Sapientia aquatica gen. nov., sp. nov., isolated from a crater lake.</title>
        <authorList>
            <person name="Felfoldi T."/>
            <person name="Szabo A."/>
            <person name="Toth E."/>
            <person name="Schumann P."/>
            <person name="Keki Z."/>
            <person name="Marialigeti K."/>
            <person name="Mathe I."/>
        </authorList>
    </citation>
    <scope>NUCLEOTIDE SEQUENCE [LARGE SCALE GENOMIC DNA]</scope>
    <source>
        <strain evidence="1 2">SA-152</strain>
    </source>
</reference>
<accession>A0A4R5VRB4</accession>
<dbReference type="AlphaFoldDB" id="A0A4R5VRB4"/>
<dbReference type="OrthoDB" id="7595056at2"/>
<evidence type="ECO:0000313" key="1">
    <source>
        <dbReference type="EMBL" id="TDK61214.1"/>
    </source>
</evidence>
<name>A0A4R5VRB4_9BURK</name>
<dbReference type="EMBL" id="SMYL01000014">
    <property type="protein sequence ID" value="TDK61214.1"/>
    <property type="molecule type" value="Genomic_DNA"/>
</dbReference>
<gene>
    <name evidence="1" type="ORF">E2I14_17670</name>
</gene>
<dbReference type="InterPro" id="IPR053842">
    <property type="entry name" value="NikA-like"/>
</dbReference>
<sequence length="119" mass="13288">MSNSNKRKKNLTIQVRATTEEKAALKARAELFRISLGELVRQTIFKSTPKSKVDLEAIQQLANARGDLGWVGGLLKASLADVMPYSEKFDQHQAQDLLLQIEAAQIEVVRAVKKLTEKL</sequence>
<evidence type="ECO:0008006" key="3">
    <source>
        <dbReference type="Google" id="ProtNLM"/>
    </source>
</evidence>
<dbReference type="RefSeq" id="WP_133330982.1">
    <property type="nucleotide sequence ID" value="NZ_SMYL01000014.1"/>
</dbReference>
<protein>
    <recommendedName>
        <fullName evidence="3">Mobilization protein</fullName>
    </recommendedName>
</protein>